<dbReference type="RefSeq" id="WP_270118083.1">
    <property type="nucleotide sequence ID" value="NZ_BAAAOL010000007.1"/>
</dbReference>
<dbReference type="Proteomes" id="UP001144313">
    <property type="component" value="Unassembled WGS sequence"/>
</dbReference>
<evidence type="ECO:0000259" key="3">
    <source>
        <dbReference type="SMART" id="SM00637"/>
    </source>
</evidence>
<dbReference type="SMART" id="SM00637">
    <property type="entry name" value="CBD_II"/>
    <property type="match status" value="1"/>
</dbReference>
<accession>A0A9W6LJ13</accession>
<feature type="domain" description="CBM2" evidence="3">
    <location>
        <begin position="125"/>
        <end position="216"/>
    </location>
</feature>
<dbReference type="InterPro" id="IPR012291">
    <property type="entry name" value="CBM2_carb-bd_dom_sf"/>
</dbReference>
<comment type="caution">
    <text evidence="4">The sequence shown here is derived from an EMBL/GenBank/DDBJ whole genome shotgun (WGS) entry which is preliminary data.</text>
</comment>
<evidence type="ECO:0000256" key="2">
    <source>
        <dbReference type="SAM" id="Phobius"/>
    </source>
</evidence>
<dbReference type="InterPro" id="IPR008965">
    <property type="entry name" value="CBM2/CBM3_carb-bd_dom_sf"/>
</dbReference>
<gene>
    <name evidence="4" type="ORF">GALLR39Z86_43690</name>
</gene>
<keyword evidence="2" id="KW-1133">Transmembrane helix</keyword>
<evidence type="ECO:0000256" key="1">
    <source>
        <dbReference type="SAM" id="MobiDB-lite"/>
    </source>
</evidence>
<keyword evidence="2" id="KW-0812">Transmembrane</keyword>
<protein>
    <recommendedName>
        <fullName evidence="3">CBM2 domain-containing protein</fullName>
    </recommendedName>
</protein>
<dbReference type="Gene3D" id="2.60.40.290">
    <property type="match status" value="1"/>
</dbReference>
<evidence type="ECO:0000313" key="4">
    <source>
        <dbReference type="EMBL" id="GLI44519.1"/>
    </source>
</evidence>
<dbReference type="GO" id="GO:0004553">
    <property type="term" value="F:hydrolase activity, hydrolyzing O-glycosyl compounds"/>
    <property type="evidence" value="ECO:0007669"/>
    <property type="project" value="InterPro"/>
</dbReference>
<keyword evidence="5" id="KW-1185">Reference proteome</keyword>
<feature type="region of interest" description="Disordered" evidence="1">
    <location>
        <begin position="63"/>
        <end position="125"/>
    </location>
</feature>
<name>A0A9W6LJ13_9ACTN</name>
<evidence type="ECO:0000313" key="5">
    <source>
        <dbReference type="Proteomes" id="UP001144313"/>
    </source>
</evidence>
<reference evidence="4" key="1">
    <citation type="submission" date="2022-12" db="EMBL/GenBank/DDBJ databases">
        <title>Reference genome sequencing for broad-spectrum identification of bacterial and archaeal isolates by mass spectrometry.</title>
        <authorList>
            <person name="Sekiguchi Y."/>
            <person name="Tourlousse D.M."/>
        </authorList>
    </citation>
    <scope>NUCLEOTIDE SEQUENCE</scope>
    <source>
        <strain evidence="4">LLR39Z86</strain>
    </source>
</reference>
<dbReference type="GO" id="GO:0005975">
    <property type="term" value="P:carbohydrate metabolic process"/>
    <property type="evidence" value="ECO:0007669"/>
    <property type="project" value="InterPro"/>
</dbReference>
<sequence length="220" mass="22778">MDEADGALDDSPGRRGRLHGRLLQLLGVVSAVAAVIALWQFVVFGDDPDRDPVSMAEGLETLSIPEGSSSSGAVASVSASSSPIESPSESSAAATSDAPTSASAAPSSSEEATSGAAEEAAPASCTASLTVEKEWDDSVEVHVEVVSTGDAALGAWEIDLDLRDVDIYNHWNMRDLDHGWYGSEDWNGRLDPGENAVAGFQAETDDRVELPGSVSCTAVV</sequence>
<dbReference type="GO" id="GO:0030247">
    <property type="term" value="F:polysaccharide binding"/>
    <property type="evidence" value="ECO:0007669"/>
    <property type="project" value="InterPro"/>
</dbReference>
<dbReference type="InterPro" id="IPR001919">
    <property type="entry name" value="CBD2"/>
</dbReference>
<dbReference type="Pfam" id="PF00553">
    <property type="entry name" value="CBM_2"/>
    <property type="match status" value="1"/>
</dbReference>
<dbReference type="AlphaFoldDB" id="A0A9W6LJ13"/>
<organism evidence="4 5">
    <name type="scientific">Glycomyces algeriensis</name>
    <dbReference type="NCBI Taxonomy" id="256037"/>
    <lineage>
        <taxon>Bacteria</taxon>
        <taxon>Bacillati</taxon>
        <taxon>Actinomycetota</taxon>
        <taxon>Actinomycetes</taxon>
        <taxon>Glycomycetales</taxon>
        <taxon>Glycomycetaceae</taxon>
        <taxon>Glycomyces</taxon>
    </lineage>
</organism>
<feature type="transmembrane region" description="Helical" evidence="2">
    <location>
        <begin position="22"/>
        <end position="42"/>
    </location>
</feature>
<dbReference type="EMBL" id="BSDT01000001">
    <property type="protein sequence ID" value="GLI44519.1"/>
    <property type="molecule type" value="Genomic_DNA"/>
</dbReference>
<dbReference type="SUPFAM" id="SSF49384">
    <property type="entry name" value="Carbohydrate-binding domain"/>
    <property type="match status" value="1"/>
</dbReference>
<keyword evidence="2" id="KW-0472">Membrane</keyword>
<feature type="compositionally biased region" description="Low complexity" evidence="1">
    <location>
        <begin position="65"/>
        <end position="125"/>
    </location>
</feature>
<proteinExistence type="predicted"/>